<protein>
    <submittedName>
        <fullName evidence="1">Uncharacterized protein</fullName>
    </submittedName>
</protein>
<evidence type="ECO:0000313" key="1">
    <source>
        <dbReference type="EMBL" id="KRY09115.1"/>
    </source>
</evidence>
<dbReference type="Proteomes" id="UP000054783">
    <property type="component" value="Unassembled WGS sequence"/>
</dbReference>
<name>A0A0V0Z9R3_9BILA</name>
<comment type="caution">
    <text evidence="1">The sequence shown here is derived from an EMBL/GenBank/DDBJ whole genome shotgun (WGS) entry which is preliminary data.</text>
</comment>
<evidence type="ECO:0000313" key="2">
    <source>
        <dbReference type="Proteomes" id="UP000054783"/>
    </source>
</evidence>
<gene>
    <name evidence="1" type="ORF">T12_12285</name>
</gene>
<dbReference type="AlphaFoldDB" id="A0A0V0Z9R3"/>
<sequence length="56" mass="6066">MNTAIIATDIQTKDGIIERKGAWGSMRHQGIHKGSMIEKVCVSLRYGMAAALVPLP</sequence>
<organism evidence="1 2">
    <name type="scientific">Trichinella patagoniensis</name>
    <dbReference type="NCBI Taxonomy" id="990121"/>
    <lineage>
        <taxon>Eukaryota</taxon>
        <taxon>Metazoa</taxon>
        <taxon>Ecdysozoa</taxon>
        <taxon>Nematoda</taxon>
        <taxon>Enoplea</taxon>
        <taxon>Dorylaimia</taxon>
        <taxon>Trichinellida</taxon>
        <taxon>Trichinellidae</taxon>
        <taxon>Trichinella</taxon>
    </lineage>
</organism>
<keyword evidence="2" id="KW-1185">Reference proteome</keyword>
<dbReference type="EMBL" id="JYDQ01000290">
    <property type="protein sequence ID" value="KRY09115.1"/>
    <property type="molecule type" value="Genomic_DNA"/>
</dbReference>
<accession>A0A0V0Z9R3</accession>
<proteinExistence type="predicted"/>
<reference evidence="1 2" key="1">
    <citation type="submission" date="2015-01" db="EMBL/GenBank/DDBJ databases">
        <title>Evolution of Trichinella species and genotypes.</title>
        <authorList>
            <person name="Korhonen P.K."/>
            <person name="Edoardo P."/>
            <person name="Giuseppe L.R."/>
            <person name="Gasser R.B."/>
        </authorList>
    </citation>
    <scope>NUCLEOTIDE SEQUENCE [LARGE SCALE GENOMIC DNA]</scope>
    <source>
        <strain evidence="1">ISS2496</strain>
    </source>
</reference>